<dbReference type="InterPro" id="IPR011991">
    <property type="entry name" value="ArsR-like_HTH"/>
</dbReference>
<evidence type="ECO:0000256" key="3">
    <source>
        <dbReference type="ARBA" id="ARBA00023163"/>
    </source>
</evidence>
<keyword evidence="1" id="KW-0805">Transcription regulation</keyword>
<keyword evidence="3" id="KW-0804">Transcription</keyword>
<keyword evidence="2" id="KW-0238">DNA-binding</keyword>
<protein>
    <submittedName>
        <fullName evidence="5">Metalloregulator ArsR/SmtB family transcription factor</fullName>
    </submittedName>
</protein>
<reference evidence="5 6" key="1">
    <citation type="submission" date="2022-05" db="EMBL/GenBank/DDBJ databases">
        <title>S8-45 Sphingomonas ultraviolaceadurans.</title>
        <authorList>
            <person name="Liu Y."/>
        </authorList>
    </citation>
    <scope>NUCLEOTIDE SEQUENCE [LARGE SCALE GENOMIC DNA]</scope>
    <source>
        <strain evidence="5 6">S8-45</strain>
    </source>
</reference>
<dbReference type="InterPro" id="IPR036388">
    <property type="entry name" value="WH-like_DNA-bd_sf"/>
</dbReference>
<dbReference type="Pfam" id="PF12840">
    <property type="entry name" value="HTH_20"/>
    <property type="match status" value="1"/>
</dbReference>
<dbReference type="CDD" id="cd00090">
    <property type="entry name" value="HTH_ARSR"/>
    <property type="match status" value="1"/>
</dbReference>
<evidence type="ECO:0000256" key="1">
    <source>
        <dbReference type="ARBA" id="ARBA00023015"/>
    </source>
</evidence>
<dbReference type="SMART" id="SM00418">
    <property type="entry name" value="HTH_ARSR"/>
    <property type="match status" value="1"/>
</dbReference>
<dbReference type="InterPro" id="IPR001845">
    <property type="entry name" value="HTH_ArsR_DNA-bd_dom"/>
</dbReference>
<evidence type="ECO:0000256" key="2">
    <source>
        <dbReference type="ARBA" id="ARBA00023125"/>
    </source>
</evidence>
<evidence type="ECO:0000313" key="5">
    <source>
        <dbReference type="EMBL" id="UUR08903.1"/>
    </source>
</evidence>
<evidence type="ECO:0000313" key="6">
    <source>
        <dbReference type="Proteomes" id="UP000831921"/>
    </source>
</evidence>
<dbReference type="PROSITE" id="PS50987">
    <property type="entry name" value="HTH_ARSR_2"/>
    <property type="match status" value="1"/>
</dbReference>
<proteinExistence type="predicted"/>
<dbReference type="PANTHER" id="PTHR43132">
    <property type="entry name" value="ARSENICAL RESISTANCE OPERON REPRESSOR ARSR-RELATED"/>
    <property type="match status" value="1"/>
</dbReference>
<dbReference type="InterPro" id="IPR036390">
    <property type="entry name" value="WH_DNA-bd_sf"/>
</dbReference>
<dbReference type="EMBL" id="CP097253">
    <property type="protein sequence ID" value="UUR08903.1"/>
    <property type="molecule type" value="Genomic_DNA"/>
</dbReference>
<evidence type="ECO:0000259" key="4">
    <source>
        <dbReference type="PROSITE" id="PS50987"/>
    </source>
</evidence>
<dbReference type="NCBIfam" id="NF033788">
    <property type="entry name" value="HTH_metalloreg"/>
    <property type="match status" value="1"/>
</dbReference>
<accession>A0ABY5MX81</accession>
<dbReference type="PANTHER" id="PTHR43132:SF2">
    <property type="entry name" value="ARSENICAL RESISTANCE OPERON REPRESSOR ARSR-RELATED"/>
    <property type="match status" value="1"/>
</dbReference>
<dbReference type="RefSeq" id="WP_249504673.1">
    <property type="nucleotide sequence ID" value="NZ_CP097253.1"/>
</dbReference>
<name>A0ABY5MX81_9SPHN</name>
<sequence>MTTEDALIALAALSNPTRLETFRLLIRHESAGLATGEVVSRLGMTQSTFSTHLAVLAKARLVRAEKQGRNQVQHAEIDTLRELMLFLAKDCCRGSPQLCAPLIAELTCC</sequence>
<feature type="domain" description="HTH arsR-type" evidence="4">
    <location>
        <begin position="1"/>
        <end position="95"/>
    </location>
</feature>
<keyword evidence="6" id="KW-1185">Reference proteome</keyword>
<dbReference type="Proteomes" id="UP000831921">
    <property type="component" value="Chromosome"/>
</dbReference>
<dbReference type="SUPFAM" id="SSF46785">
    <property type="entry name" value="Winged helix' DNA-binding domain"/>
    <property type="match status" value="1"/>
</dbReference>
<organism evidence="5 6">
    <name type="scientific">Sphingomonas glaciei</name>
    <dbReference type="NCBI Taxonomy" id="2938948"/>
    <lineage>
        <taxon>Bacteria</taxon>
        <taxon>Pseudomonadati</taxon>
        <taxon>Pseudomonadota</taxon>
        <taxon>Alphaproteobacteria</taxon>
        <taxon>Sphingomonadales</taxon>
        <taxon>Sphingomonadaceae</taxon>
        <taxon>Sphingomonas</taxon>
    </lineage>
</organism>
<dbReference type="PRINTS" id="PR00778">
    <property type="entry name" value="HTHARSR"/>
</dbReference>
<dbReference type="Gene3D" id="1.10.10.10">
    <property type="entry name" value="Winged helix-like DNA-binding domain superfamily/Winged helix DNA-binding domain"/>
    <property type="match status" value="1"/>
</dbReference>
<gene>
    <name evidence="5" type="ORF">M1K48_04545</name>
</gene>
<dbReference type="InterPro" id="IPR051011">
    <property type="entry name" value="Metal_resp_trans_reg"/>
</dbReference>